<proteinExistence type="predicted"/>
<name>A0A1S0TJA0_LOALO</name>
<dbReference type="RefSeq" id="XP_003149007.1">
    <property type="nucleotide sequence ID" value="XM_003148959.1"/>
</dbReference>
<dbReference type="KEGG" id="loa:LOAG_13455"/>
<organism evidence="1">
    <name type="scientific">Loa loa</name>
    <name type="common">Eye worm</name>
    <name type="synonym">Filaria loa</name>
    <dbReference type="NCBI Taxonomy" id="7209"/>
    <lineage>
        <taxon>Eukaryota</taxon>
        <taxon>Metazoa</taxon>
        <taxon>Ecdysozoa</taxon>
        <taxon>Nematoda</taxon>
        <taxon>Chromadorea</taxon>
        <taxon>Rhabditida</taxon>
        <taxon>Spirurina</taxon>
        <taxon>Spiruromorpha</taxon>
        <taxon>Filarioidea</taxon>
        <taxon>Onchocercidae</taxon>
        <taxon>Loa</taxon>
    </lineage>
</organism>
<reference evidence="1" key="1">
    <citation type="submission" date="2012-04" db="EMBL/GenBank/DDBJ databases">
        <title>The Genome Sequence of Loa loa.</title>
        <authorList>
            <consortium name="The Broad Institute Genome Sequencing Platform"/>
            <consortium name="Broad Institute Genome Sequencing Center for Infectious Disease"/>
            <person name="Nutman T.B."/>
            <person name="Fink D.L."/>
            <person name="Russ C."/>
            <person name="Young S."/>
            <person name="Zeng Q."/>
            <person name="Gargeya S."/>
            <person name="Alvarado L."/>
            <person name="Berlin A."/>
            <person name="Chapman S.B."/>
            <person name="Chen Z."/>
            <person name="Freedman E."/>
            <person name="Gellesch M."/>
            <person name="Goldberg J."/>
            <person name="Griggs A."/>
            <person name="Gujja S."/>
            <person name="Heilman E.R."/>
            <person name="Heiman D."/>
            <person name="Howarth C."/>
            <person name="Mehta T."/>
            <person name="Neiman D."/>
            <person name="Pearson M."/>
            <person name="Roberts A."/>
            <person name="Saif S."/>
            <person name="Shea T."/>
            <person name="Shenoy N."/>
            <person name="Sisk P."/>
            <person name="Stolte C."/>
            <person name="Sykes S."/>
            <person name="White J."/>
            <person name="Yandava C."/>
            <person name="Haas B."/>
            <person name="Henn M.R."/>
            <person name="Nusbaum C."/>
            <person name="Birren B."/>
        </authorList>
    </citation>
    <scope>NUCLEOTIDE SEQUENCE [LARGE SCALE GENOMIC DNA]</scope>
</reference>
<dbReference type="CTD" id="9950923"/>
<sequence>MDSKQISKVSGKKCEIKFNKKEKKPYNVSNNSKQISKLNGEACKTNTYGQRERNNKLITRNMKCSKIQKYNENTNSITYTMQYKNTKHNETQKYNKYNI</sequence>
<dbReference type="GeneID" id="9950923"/>
<dbReference type="EMBL" id="JH712723">
    <property type="protein sequence ID" value="EFO15062.1"/>
    <property type="molecule type" value="Genomic_DNA"/>
</dbReference>
<protein>
    <submittedName>
        <fullName evidence="1">Uncharacterized protein</fullName>
    </submittedName>
</protein>
<dbReference type="InParanoid" id="A0A1S0TJA0"/>
<gene>
    <name evidence="1" type="ORF">LOAG_13455</name>
</gene>
<evidence type="ECO:0000313" key="1">
    <source>
        <dbReference type="EMBL" id="EFO15062.1"/>
    </source>
</evidence>
<accession>A0A1S0TJA0</accession>
<dbReference type="AlphaFoldDB" id="A0A1S0TJA0"/>